<gene>
    <name evidence="22" type="primary">ptsI</name>
    <name evidence="22" type="ORF">GCM10010913_16230</name>
</gene>
<dbReference type="InterPro" id="IPR006318">
    <property type="entry name" value="PTS_EI-like"/>
</dbReference>
<dbReference type="RefSeq" id="WP_120462009.1">
    <property type="nucleotide sequence ID" value="NZ_BMIW01000008.1"/>
</dbReference>
<evidence type="ECO:0000259" key="19">
    <source>
        <dbReference type="Pfam" id="PF00391"/>
    </source>
</evidence>
<dbReference type="Gene3D" id="1.10.274.10">
    <property type="entry name" value="PtsI, HPr-binding domain"/>
    <property type="match status" value="1"/>
</dbReference>
<dbReference type="PIRSF" id="PIRSF000732">
    <property type="entry name" value="PTS_enzyme_I"/>
    <property type="match status" value="1"/>
</dbReference>
<evidence type="ECO:0000259" key="21">
    <source>
        <dbReference type="Pfam" id="PF05524"/>
    </source>
</evidence>
<dbReference type="Proteomes" id="UP000608420">
    <property type="component" value="Unassembled WGS sequence"/>
</dbReference>
<evidence type="ECO:0000256" key="16">
    <source>
        <dbReference type="ARBA" id="ARBA00033235"/>
    </source>
</evidence>
<dbReference type="EMBL" id="BMIW01000008">
    <property type="protein sequence ID" value="GGF95404.1"/>
    <property type="molecule type" value="Genomic_DNA"/>
</dbReference>
<evidence type="ECO:0000256" key="2">
    <source>
        <dbReference type="ARBA" id="ARBA00001946"/>
    </source>
</evidence>
<evidence type="ECO:0000313" key="22">
    <source>
        <dbReference type="EMBL" id="GGF95404.1"/>
    </source>
</evidence>
<keyword evidence="23" id="KW-1185">Reference proteome</keyword>
<evidence type="ECO:0000256" key="11">
    <source>
        <dbReference type="ARBA" id="ARBA00022679"/>
    </source>
</evidence>
<keyword evidence="12 17" id="KW-0598">Phosphotransferase system</keyword>
<keyword evidence="15 17" id="KW-0460">Magnesium</keyword>
<evidence type="ECO:0000256" key="18">
    <source>
        <dbReference type="SAM" id="Coils"/>
    </source>
</evidence>
<dbReference type="InterPro" id="IPR023151">
    <property type="entry name" value="PEP_util_CS"/>
</dbReference>
<dbReference type="Gene3D" id="3.20.20.60">
    <property type="entry name" value="Phosphoenolpyruvate-binding domains"/>
    <property type="match status" value="1"/>
</dbReference>
<proteinExistence type="inferred from homology"/>
<evidence type="ECO:0000256" key="1">
    <source>
        <dbReference type="ARBA" id="ARBA00000683"/>
    </source>
</evidence>
<keyword evidence="9 17" id="KW-0963">Cytoplasm</keyword>
<dbReference type="PRINTS" id="PR01736">
    <property type="entry name" value="PHPHTRNFRASE"/>
</dbReference>
<comment type="catalytic activity">
    <reaction evidence="1 17">
        <text>L-histidyl-[protein] + phosphoenolpyruvate = N(pros)-phospho-L-histidyl-[protein] + pyruvate</text>
        <dbReference type="Rhea" id="RHEA:23880"/>
        <dbReference type="Rhea" id="RHEA-COMP:9745"/>
        <dbReference type="Rhea" id="RHEA-COMP:9746"/>
        <dbReference type="ChEBI" id="CHEBI:15361"/>
        <dbReference type="ChEBI" id="CHEBI:29979"/>
        <dbReference type="ChEBI" id="CHEBI:58702"/>
        <dbReference type="ChEBI" id="CHEBI:64837"/>
        <dbReference type="EC" id="2.7.3.9"/>
    </reaction>
</comment>
<dbReference type="InterPro" id="IPR024692">
    <property type="entry name" value="PTS_EI"/>
</dbReference>
<comment type="subcellular location">
    <subcellularLocation>
        <location evidence="4 17">Cytoplasm</location>
    </subcellularLocation>
</comment>
<protein>
    <recommendedName>
        <fullName evidence="7 17">Phosphoenolpyruvate-protein phosphotransferase</fullName>
        <ecNumber evidence="6 17">2.7.3.9</ecNumber>
    </recommendedName>
    <alternativeName>
        <fullName evidence="16 17">Phosphotransferase system, enzyme I</fullName>
    </alternativeName>
</protein>
<reference evidence="23" key="1">
    <citation type="journal article" date="2019" name="Int. J. Syst. Evol. Microbiol.">
        <title>The Global Catalogue of Microorganisms (GCM) 10K type strain sequencing project: providing services to taxonomists for standard genome sequencing and annotation.</title>
        <authorList>
            <consortium name="The Broad Institute Genomics Platform"/>
            <consortium name="The Broad Institute Genome Sequencing Center for Infectious Disease"/>
            <person name="Wu L."/>
            <person name="Ma J."/>
        </authorList>
    </citation>
    <scope>NUCLEOTIDE SEQUENCE [LARGE SCALE GENOMIC DNA]</scope>
    <source>
        <strain evidence="23">CGMCC 1.15420</strain>
    </source>
</reference>
<keyword evidence="13 17" id="KW-0479">Metal-binding</keyword>
<keyword evidence="11 17" id="KW-0808">Transferase</keyword>
<keyword evidence="14 17" id="KW-0418">Kinase</keyword>
<organism evidence="22 23">
    <name type="scientific">Paenibacillus aceti</name>
    <dbReference type="NCBI Taxonomy" id="1820010"/>
    <lineage>
        <taxon>Bacteria</taxon>
        <taxon>Bacillati</taxon>
        <taxon>Bacillota</taxon>
        <taxon>Bacilli</taxon>
        <taxon>Bacillales</taxon>
        <taxon>Paenibacillaceae</taxon>
        <taxon>Paenibacillus</taxon>
    </lineage>
</organism>
<dbReference type="InterPro" id="IPR000121">
    <property type="entry name" value="PEP_util_C"/>
</dbReference>
<feature type="coiled-coil region" evidence="18">
    <location>
        <begin position="31"/>
        <end position="61"/>
    </location>
</feature>
<dbReference type="PANTHER" id="PTHR46244">
    <property type="entry name" value="PHOSPHOENOLPYRUVATE-PROTEIN PHOSPHOTRANSFERASE"/>
    <property type="match status" value="1"/>
</dbReference>
<dbReference type="PANTHER" id="PTHR46244:SF3">
    <property type="entry name" value="PHOSPHOENOLPYRUVATE-PROTEIN PHOSPHOTRANSFERASE"/>
    <property type="match status" value="1"/>
</dbReference>
<feature type="domain" description="Phosphotransferase system enzyme I N-terminal" evidence="21">
    <location>
        <begin position="6"/>
        <end position="127"/>
    </location>
</feature>
<dbReference type="InterPro" id="IPR040442">
    <property type="entry name" value="Pyrv_kinase-like_dom_sf"/>
</dbReference>
<comment type="function">
    <text evidence="3 17">General (non sugar-specific) component of the phosphoenolpyruvate-dependent sugar phosphotransferase system (sugar PTS). This major carbohydrate active-transport system catalyzes the phosphorylation of incoming sugar substrates concomitantly with their translocation across the cell membrane. Enzyme I transfers the phosphoryl group from phosphoenolpyruvate (PEP) to the phosphoryl carrier protein (HPr).</text>
</comment>
<dbReference type="InterPro" id="IPR008279">
    <property type="entry name" value="PEP-util_enz_mobile_dom"/>
</dbReference>
<dbReference type="InterPro" id="IPR036637">
    <property type="entry name" value="Phosphohistidine_dom_sf"/>
</dbReference>
<dbReference type="Pfam" id="PF00391">
    <property type="entry name" value="PEP-utilizers"/>
    <property type="match status" value="1"/>
</dbReference>
<evidence type="ECO:0000256" key="15">
    <source>
        <dbReference type="ARBA" id="ARBA00022842"/>
    </source>
</evidence>
<dbReference type="SUPFAM" id="SSF47831">
    <property type="entry name" value="Enzyme I of the PEP:sugar phosphotransferase system HPr-binding (sub)domain"/>
    <property type="match status" value="1"/>
</dbReference>
<accession>A0ABQ1VTH1</accession>
<evidence type="ECO:0000259" key="20">
    <source>
        <dbReference type="Pfam" id="PF02896"/>
    </source>
</evidence>
<keyword evidence="18" id="KW-0175">Coiled coil</keyword>
<evidence type="ECO:0000256" key="6">
    <source>
        <dbReference type="ARBA" id="ARBA00012232"/>
    </source>
</evidence>
<dbReference type="Gene3D" id="3.50.30.10">
    <property type="entry name" value="Phosphohistidine domain"/>
    <property type="match status" value="1"/>
</dbReference>
<evidence type="ECO:0000256" key="10">
    <source>
        <dbReference type="ARBA" id="ARBA00022597"/>
    </source>
</evidence>
<sequence>MSHLLTGVPASPGIAIAKAYRLDMDESIPPRKEIEDRAAEIQRLKEAVESAKADIDRIRIQTLERLGSQKAEIFEAHLFLLDDPELTDAALARIESEGVCAEFALYEVAAAIMDALRSMDNEMLRERAADVEDITRRVISKLEGREHHALSELSNEAILFAKDLTPSDTAQLNMDYVRGFVTEIGSHTSHSAIMARSLELAAVVGAGTDASHIRTGDTVILDATSGKIIVNPSPNQMEDYSERKRKYEEDVSRMKSYIDRPSLTADGVQVELAGNIGGIDDLEKVLANGADGIGLFRTEFLYMGRSTFPSEEEQYSVYKHVLEKMNGKRVVIRTLDIGGDKELSYMQLPQEMNPFLGLRAIRLCLDREELFRTQLRALLRASAHGKLGIMFPMISILSELREAKRILDEERVRLVQQGVVVSSEFEIGIMIETPAAALAADLLAQEVDFFSIGTNDLIQYTMAADRMNESVSYLYQPHHPVILRIIQLVIQAADRHGKWVGMCGEMAGDASAIPLLLGFGLHEFSMSASSVLPARELLSRLSRQEWSRLAVQTLNMSSQSEVLDFVNDQLRSEAKL</sequence>
<keyword evidence="10 17" id="KW-0762">Sugar transport</keyword>
<dbReference type="PROSITE" id="PS00742">
    <property type="entry name" value="PEP_ENZYMES_2"/>
    <property type="match status" value="1"/>
</dbReference>
<evidence type="ECO:0000256" key="9">
    <source>
        <dbReference type="ARBA" id="ARBA00022490"/>
    </source>
</evidence>
<keyword evidence="8 17" id="KW-0813">Transport</keyword>
<evidence type="ECO:0000256" key="7">
    <source>
        <dbReference type="ARBA" id="ARBA00016544"/>
    </source>
</evidence>
<evidence type="ECO:0000256" key="17">
    <source>
        <dbReference type="PIRNR" id="PIRNR000732"/>
    </source>
</evidence>
<evidence type="ECO:0000313" key="23">
    <source>
        <dbReference type="Proteomes" id="UP000608420"/>
    </source>
</evidence>
<dbReference type="InterPro" id="IPR015813">
    <property type="entry name" value="Pyrv/PenolPyrv_kinase-like_dom"/>
</dbReference>
<evidence type="ECO:0000256" key="3">
    <source>
        <dbReference type="ARBA" id="ARBA00002728"/>
    </source>
</evidence>
<dbReference type="InterPro" id="IPR036618">
    <property type="entry name" value="PtsI_HPr-bd_sf"/>
</dbReference>
<dbReference type="InterPro" id="IPR008731">
    <property type="entry name" value="PTS_EIN"/>
</dbReference>
<evidence type="ECO:0000256" key="13">
    <source>
        <dbReference type="ARBA" id="ARBA00022723"/>
    </source>
</evidence>
<dbReference type="SUPFAM" id="SSF52009">
    <property type="entry name" value="Phosphohistidine domain"/>
    <property type="match status" value="1"/>
</dbReference>
<dbReference type="Pfam" id="PF05524">
    <property type="entry name" value="PEP-utilisers_N"/>
    <property type="match status" value="1"/>
</dbReference>
<dbReference type="EC" id="2.7.3.9" evidence="6 17"/>
<dbReference type="NCBIfam" id="TIGR01417">
    <property type="entry name" value="PTS_I_fam"/>
    <property type="match status" value="1"/>
</dbReference>
<evidence type="ECO:0000256" key="5">
    <source>
        <dbReference type="ARBA" id="ARBA00007837"/>
    </source>
</evidence>
<evidence type="ECO:0000256" key="4">
    <source>
        <dbReference type="ARBA" id="ARBA00004496"/>
    </source>
</evidence>
<evidence type="ECO:0000256" key="14">
    <source>
        <dbReference type="ARBA" id="ARBA00022777"/>
    </source>
</evidence>
<dbReference type="InterPro" id="IPR050499">
    <property type="entry name" value="PEP-utilizing_PTS_enzyme"/>
</dbReference>
<feature type="domain" description="PEP-utilising enzyme C-terminal" evidence="20">
    <location>
        <begin position="256"/>
        <end position="541"/>
    </location>
</feature>
<evidence type="ECO:0000256" key="8">
    <source>
        <dbReference type="ARBA" id="ARBA00022448"/>
    </source>
</evidence>
<comment type="similarity">
    <text evidence="5 17">Belongs to the PEP-utilizing enzyme family.</text>
</comment>
<dbReference type="SUPFAM" id="SSF51621">
    <property type="entry name" value="Phosphoenolpyruvate/pyruvate domain"/>
    <property type="match status" value="1"/>
</dbReference>
<evidence type="ECO:0000256" key="12">
    <source>
        <dbReference type="ARBA" id="ARBA00022683"/>
    </source>
</evidence>
<feature type="domain" description="PEP-utilising enzyme mobile" evidence="19">
    <location>
        <begin position="155"/>
        <end position="226"/>
    </location>
</feature>
<comment type="cofactor">
    <cofactor evidence="2 17">
        <name>Mg(2+)</name>
        <dbReference type="ChEBI" id="CHEBI:18420"/>
    </cofactor>
</comment>
<dbReference type="Pfam" id="PF02896">
    <property type="entry name" value="PEP-utilizers_C"/>
    <property type="match status" value="1"/>
</dbReference>
<name>A0ABQ1VTH1_9BACL</name>
<comment type="caution">
    <text evidence="22">The sequence shown here is derived from an EMBL/GenBank/DDBJ whole genome shotgun (WGS) entry which is preliminary data.</text>
</comment>